<evidence type="ECO:0000256" key="5">
    <source>
        <dbReference type="ARBA" id="ARBA00022829"/>
    </source>
</evidence>
<evidence type="ECO:0000256" key="4">
    <source>
        <dbReference type="ARBA" id="ARBA00022618"/>
    </source>
</evidence>
<evidence type="ECO:0000256" key="9">
    <source>
        <dbReference type="SAM" id="Coils"/>
    </source>
</evidence>
<feature type="domain" description="Shugoshin N-terminal coiled-coil" evidence="12">
    <location>
        <begin position="25"/>
        <end position="66"/>
    </location>
</feature>
<keyword evidence="5" id="KW-0159">Chromosome partition</keyword>
<evidence type="ECO:0000256" key="10">
    <source>
        <dbReference type="SAM" id="MobiDB-lite"/>
    </source>
</evidence>
<dbReference type="InterPro" id="IPR011516">
    <property type="entry name" value="Shugoshin_N"/>
</dbReference>
<name>A0A9P8PMT0_9ASCO</name>
<feature type="domain" description="Shugoshin C-terminal" evidence="11">
    <location>
        <begin position="363"/>
        <end position="385"/>
    </location>
</feature>
<keyword evidence="7" id="KW-0131">Cell cycle</keyword>
<reference evidence="13" key="2">
    <citation type="submission" date="2021-01" db="EMBL/GenBank/DDBJ databases">
        <authorList>
            <person name="Schikora-Tamarit M.A."/>
        </authorList>
    </citation>
    <scope>NUCLEOTIDE SEQUENCE</scope>
    <source>
        <strain evidence="13">CBS6341</strain>
    </source>
</reference>
<proteinExistence type="inferred from homology"/>
<keyword evidence="3" id="KW-0158">Chromosome</keyword>
<comment type="similarity">
    <text evidence="2">Belongs to the shugoshin family.</text>
</comment>
<feature type="region of interest" description="Disordered" evidence="10">
    <location>
        <begin position="517"/>
        <end position="541"/>
    </location>
</feature>
<feature type="compositionally biased region" description="Basic residues" evidence="10">
    <location>
        <begin position="334"/>
        <end position="344"/>
    </location>
</feature>
<evidence type="ECO:0000256" key="2">
    <source>
        <dbReference type="ARBA" id="ARBA00010845"/>
    </source>
</evidence>
<evidence type="ECO:0000256" key="3">
    <source>
        <dbReference type="ARBA" id="ARBA00022454"/>
    </source>
</evidence>
<evidence type="ECO:0000256" key="1">
    <source>
        <dbReference type="ARBA" id="ARBA00004584"/>
    </source>
</evidence>
<feature type="coiled-coil region" evidence="9">
    <location>
        <begin position="32"/>
        <end position="73"/>
    </location>
</feature>
<protein>
    <recommendedName>
        <fullName evidence="15">Shugoshin N-terminal coiled-coil domain-containing protein</fullName>
    </recommendedName>
</protein>
<keyword evidence="14" id="KW-1185">Reference proteome</keyword>
<dbReference type="EMBL" id="JAEUBF010000791">
    <property type="protein sequence ID" value="KAH3674906.1"/>
    <property type="molecule type" value="Genomic_DNA"/>
</dbReference>
<sequence>MAFSIGKFHSPSKRNLETQSDFQFRNKVLLQNRALAKKNSTLMTKIAELESRISELIQQNIELRDQQAKSEDNKRKWFEEKLNIIEEGVSQRFEEMFQMFSTIRSNEGLPSSNISLNNLLGNISSNDNSTDKTVTFQGIKSPRTTQSSINERRRKSARRQSIYIPSQPNSPEKLEEKISQDQVIEKSEDETRPMSIDDEDRALEANQTQAIKDLNDYQESTQEILNEQEELSHASSFSPIKISSPNTQEVRKRDKFKVYEDFDNEDLLFHEEFEKSITRLTSKVYNTTGESKLEKEKINEPSENIKDKQEVEEQTIEDELSDIQSPLDHDSAKVKHTNSKKSKSKASFDEQFPVSIDSMDTIRKTRTRGKHVSYTEPSLRQKMRRSSKKFVDAVGHRDSFYIYNGPKEENMTLEIPTTAGNTIDISSNAEIDEQNRKYILSEDNQQIHSPVKEKPKPLIEQDNVNITKRRKPLGTLNKNKLQKIESDVKGTKKSSIDDSEMSVFDLVEESAVGIPKTYKNQPNISTKRKSSGGNRRHSMLL</sequence>
<dbReference type="Pfam" id="PF07557">
    <property type="entry name" value="Shugoshin_C"/>
    <property type="match status" value="1"/>
</dbReference>
<feature type="compositionally biased region" description="Basic residues" evidence="10">
    <location>
        <begin position="526"/>
        <end position="541"/>
    </location>
</feature>
<keyword evidence="6 9" id="KW-0175">Coiled coil</keyword>
<dbReference type="GO" id="GO:0000779">
    <property type="term" value="C:condensed chromosome, centromeric region"/>
    <property type="evidence" value="ECO:0007669"/>
    <property type="project" value="UniProtKB-ARBA"/>
</dbReference>
<evidence type="ECO:0000259" key="11">
    <source>
        <dbReference type="Pfam" id="PF07557"/>
    </source>
</evidence>
<dbReference type="Proteomes" id="UP000769528">
    <property type="component" value="Unassembled WGS sequence"/>
</dbReference>
<comment type="subcellular location">
    <subcellularLocation>
        <location evidence="1">Chromosome</location>
        <location evidence="1">Centromere</location>
    </subcellularLocation>
</comment>
<dbReference type="Pfam" id="PF07558">
    <property type="entry name" value="Shugoshin_N"/>
    <property type="match status" value="1"/>
</dbReference>
<dbReference type="InterPro" id="IPR011515">
    <property type="entry name" value="Shugoshin_C"/>
</dbReference>
<evidence type="ECO:0000313" key="14">
    <source>
        <dbReference type="Proteomes" id="UP000769528"/>
    </source>
</evidence>
<feature type="compositionally biased region" description="Basic and acidic residues" evidence="10">
    <location>
        <begin position="291"/>
        <end position="311"/>
    </location>
</feature>
<feature type="region of interest" description="Disordered" evidence="10">
    <location>
        <begin position="289"/>
        <end position="390"/>
    </location>
</feature>
<feature type="region of interest" description="Disordered" evidence="10">
    <location>
        <begin position="142"/>
        <end position="195"/>
    </location>
</feature>
<evidence type="ECO:0008006" key="15">
    <source>
        <dbReference type="Google" id="ProtNLM"/>
    </source>
</evidence>
<dbReference type="AlphaFoldDB" id="A0A9P8PMT0"/>
<keyword evidence="8" id="KW-0137">Centromere</keyword>
<gene>
    <name evidence="13" type="ORF">WICMUC_002979</name>
</gene>
<accession>A0A9P8PMT0</accession>
<organism evidence="13 14">
    <name type="scientific">Wickerhamomyces mucosus</name>
    <dbReference type="NCBI Taxonomy" id="1378264"/>
    <lineage>
        <taxon>Eukaryota</taxon>
        <taxon>Fungi</taxon>
        <taxon>Dikarya</taxon>
        <taxon>Ascomycota</taxon>
        <taxon>Saccharomycotina</taxon>
        <taxon>Saccharomycetes</taxon>
        <taxon>Phaffomycetales</taxon>
        <taxon>Wickerhamomycetaceae</taxon>
        <taxon>Wickerhamomyces</taxon>
    </lineage>
</organism>
<evidence type="ECO:0000313" key="13">
    <source>
        <dbReference type="EMBL" id="KAH3674906.1"/>
    </source>
</evidence>
<evidence type="ECO:0000256" key="6">
    <source>
        <dbReference type="ARBA" id="ARBA00023054"/>
    </source>
</evidence>
<feature type="compositionally biased region" description="Acidic residues" evidence="10">
    <location>
        <begin position="312"/>
        <end position="321"/>
    </location>
</feature>
<evidence type="ECO:0000259" key="12">
    <source>
        <dbReference type="Pfam" id="PF07558"/>
    </source>
</evidence>
<keyword evidence="4" id="KW-0132">Cell division</keyword>
<feature type="compositionally biased region" description="Basic and acidic residues" evidence="10">
    <location>
        <begin position="172"/>
        <end position="192"/>
    </location>
</feature>
<dbReference type="GO" id="GO:0005634">
    <property type="term" value="C:nucleus"/>
    <property type="evidence" value="ECO:0007669"/>
    <property type="project" value="InterPro"/>
</dbReference>
<reference evidence="13" key="1">
    <citation type="journal article" date="2021" name="Open Biol.">
        <title>Shared evolutionary footprints suggest mitochondrial oxidative damage underlies multiple complex I losses in fungi.</title>
        <authorList>
            <person name="Schikora-Tamarit M.A."/>
            <person name="Marcet-Houben M."/>
            <person name="Nosek J."/>
            <person name="Gabaldon T."/>
        </authorList>
    </citation>
    <scope>NUCLEOTIDE SEQUENCE</scope>
    <source>
        <strain evidence="13">CBS6341</strain>
    </source>
</reference>
<comment type="caution">
    <text evidence="13">The sequence shown here is derived from an EMBL/GenBank/DDBJ whole genome shotgun (WGS) entry which is preliminary data.</text>
</comment>
<dbReference type="GO" id="GO:0045132">
    <property type="term" value="P:meiotic chromosome segregation"/>
    <property type="evidence" value="ECO:0007669"/>
    <property type="project" value="InterPro"/>
</dbReference>
<dbReference type="GO" id="GO:0051301">
    <property type="term" value="P:cell division"/>
    <property type="evidence" value="ECO:0007669"/>
    <property type="project" value="UniProtKB-KW"/>
</dbReference>
<evidence type="ECO:0000256" key="8">
    <source>
        <dbReference type="ARBA" id="ARBA00023328"/>
    </source>
</evidence>
<evidence type="ECO:0000256" key="7">
    <source>
        <dbReference type="ARBA" id="ARBA00023306"/>
    </source>
</evidence>
<dbReference type="OrthoDB" id="3981157at2759"/>